<name>A0A3M4ATT4_9PSED</name>
<dbReference type="AlphaFoldDB" id="A0A3M4ATT4"/>
<dbReference type="Proteomes" id="UP000281604">
    <property type="component" value="Unassembled WGS sequence"/>
</dbReference>
<reference evidence="1 2" key="1">
    <citation type="submission" date="2018-08" db="EMBL/GenBank/DDBJ databases">
        <title>Recombination of ecologically and evolutionarily significant loci maintains genetic cohesion in the Pseudomonas syringae species complex.</title>
        <authorList>
            <person name="Dillon M."/>
            <person name="Thakur S."/>
            <person name="Almeida R.N.D."/>
            <person name="Weir B.S."/>
            <person name="Guttman D.S."/>
        </authorList>
    </citation>
    <scope>NUCLEOTIDE SEQUENCE [LARGE SCALE GENOMIC DNA]</scope>
    <source>
        <strain evidence="1 2">ICMP 3706</strain>
    </source>
</reference>
<accession>A0A3M4ATT4</accession>
<proteinExistence type="predicted"/>
<evidence type="ECO:0000313" key="2">
    <source>
        <dbReference type="Proteomes" id="UP000281604"/>
    </source>
</evidence>
<dbReference type="EMBL" id="RBQE01000173">
    <property type="protein sequence ID" value="RMP10358.1"/>
    <property type="molecule type" value="Genomic_DNA"/>
</dbReference>
<evidence type="ECO:0000313" key="1">
    <source>
        <dbReference type="EMBL" id="RMP10358.1"/>
    </source>
</evidence>
<comment type="caution">
    <text evidence="1">The sequence shown here is derived from an EMBL/GenBank/DDBJ whole genome shotgun (WGS) entry which is preliminary data.</text>
</comment>
<gene>
    <name evidence="1" type="ORF">ALQ30_200222</name>
</gene>
<organism evidence="1 2">
    <name type="scientific">Pseudomonas syringae pv. persicae</name>
    <dbReference type="NCBI Taxonomy" id="237306"/>
    <lineage>
        <taxon>Bacteria</taxon>
        <taxon>Pseudomonadati</taxon>
        <taxon>Pseudomonadota</taxon>
        <taxon>Gammaproteobacteria</taxon>
        <taxon>Pseudomonadales</taxon>
        <taxon>Pseudomonadaceae</taxon>
        <taxon>Pseudomonas</taxon>
    </lineage>
</organism>
<sequence length="53" mass="5930">MVSSNLLVPEADFLVTLLNEFIHVSLIIQCIERYHLASGYILFTAPPPSLVLM</sequence>
<protein>
    <submittedName>
        <fullName evidence="1">Uncharacterized protein</fullName>
    </submittedName>
</protein>